<dbReference type="InterPro" id="IPR011041">
    <property type="entry name" value="Quinoprot_gluc/sorb_DH_b-prop"/>
</dbReference>
<evidence type="ECO:0000259" key="3">
    <source>
        <dbReference type="Pfam" id="PF07995"/>
    </source>
</evidence>
<comment type="caution">
    <text evidence="4">The sequence shown here is derived from an EMBL/GenBank/DDBJ whole genome shotgun (WGS) entry which is preliminary data.</text>
</comment>
<name>A0A2A9CPQ5_9ACTN</name>
<accession>A0A2A9CPQ5</accession>
<dbReference type="Proteomes" id="UP000226079">
    <property type="component" value="Unassembled WGS sequence"/>
</dbReference>
<dbReference type="PROSITE" id="PS51257">
    <property type="entry name" value="PROKAR_LIPOPROTEIN"/>
    <property type="match status" value="1"/>
</dbReference>
<feature type="signal peptide" evidence="2">
    <location>
        <begin position="1"/>
        <end position="23"/>
    </location>
</feature>
<dbReference type="PANTHER" id="PTHR19328">
    <property type="entry name" value="HEDGEHOG-INTERACTING PROTEIN"/>
    <property type="match status" value="1"/>
</dbReference>
<dbReference type="InterPro" id="IPR012938">
    <property type="entry name" value="Glc/Sorbosone_DH"/>
</dbReference>
<keyword evidence="5" id="KW-1185">Reference proteome</keyword>
<feature type="chain" id="PRO_5038355904" evidence="2">
    <location>
        <begin position="24"/>
        <end position="395"/>
    </location>
</feature>
<dbReference type="InterPro" id="IPR011042">
    <property type="entry name" value="6-blade_b-propeller_TolB-like"/>
</dbReference>
<organism evidence="4 5">
    <name type="scientific">Propionicimonas paludicola</name>
    <dbReference type="NCBI Taxonomy" id="185243"/>
    <lineage>
        <taxon>Bacteria</taxon>
        <taxon>Bacillati</taxon>
        <taxon>Actinomycetota</taxon>
        <taxon>Actinomycetes</taxon>
        <taxon>Propionibacteriales</taxon>
        <taxon>Nocardioidaceae</taxon>
        <taxon>Propionicimonas</taxon>
    </lineage>
</organism>
<dbReference type="OrthoDB" id="9770043at2"/>
<proteinExistence type="predicted"/>
<evidence type="ECO:0000256" key="2">
    <source>
        <dbReference type="SAM" id="SignalP"/>
    </source>
</evidence>
<feature type="compositionally biased region" description="Low complexity" evidence="1">
    <location>
        <begin position="24"/>
        <end position="39"/>
    </location>
</feature>
<evidence type="ECO:0000256" key="1">
    <source>
        <dbReference type="SAM" id="MobiDB-lite"/>
    </source>
</evidence>
<reference evidence="4 5" key="1">
    <citation type="submission" date="2017-10" db="EMBL/GenBank/DDBJ databases">
        <title>Sequencing the genomes of 1000 actinobacteria strains.</title>
        <authorList>
            <person name="Klenk H.-P."/>
        </authorList>
    </citation>
    <scope>NUCLEOTIDE SEQUENCE [LARGE SCALE GENOMIC DNA]</scope>
    <source>
        <strain evidence="4 5">DSM 15597</strain>
    </source>
</reference>
<keyword evidence="2" id="KW-0732">Signal</keyword>
<dbReference type="EMBL" id="PDJC01000001">
    <property type="protein sequence ID" value="PFG15519.1"/>
    <property type="molecule type" value="Genomic_DNA"/>
</dbReference>
<dbReference type="Gene3D" id="2.120.10.30">
    <property type="entry name" value="TolB, C-terminal domain"/>
    <property type="match status" value="1"/>
</dbReference>
<feature type="region of interest" description="Disordered" evidence="1">
    <location>
        <begin position="24"/>
        <end position="53"/>
    </location>
</feature>
<dbReference type="PANTHER" id="PTHR19328:SF75">
    <property type="entry name" value="ALDOSE SUGAR DEHYDROGENASE YLII"/>
    <property type="match status" value="1"/>
</dbReference>
<dbReference type="SUPFAM" id="SSF50952">
    <property type="entry name" value="Soluble quinoprotein glucose dehydrogenase"/>
    <property type="match status" value="1"/>
</dbReference>
<gene>
    <name evidence="4" type="ORF">ATK74_0038</name>
</gene>
<feature type="domain" description="Glucose/Sorbosone dehydrogenase" evidence="3">
    <location>
        <begin position="63"/>
        <end position="390"/>
    </location>
</feature>
<evidence type="ECO:0000313" key="5">
    <source>
        <dbReference type="Proteomes" id="UP000226079"/>
    </source>
</evidence>
<dbReference type="AlphaFoldDB" id="A0A2A9CPQ5"/>
<protein>
    <submittedName>
        <fullName evidence="4">Glucose/arabinose dehydrogenase</fullName>
    </submittedName>
</protein>
<dbReference type="Pfam" id="PF07995">
    <property type="entry name" value="GSDH"/>
    <property type="match status" value="1"/>
</dbReference>
<dbReference type="RefSeq" id="WP_098459145.1">
    <property type="nucleotide sequence ID" value="NZ_PDJC01000001.1"/>
</dbReference>
<sequence>MGRTLTLTLVMVLLAGCSAPISAPTTPAPAPVSSTSAPAATPPSTPKTAPDGRPFVIEKLSRFDEPWAMTFLPDGDLLVTERGGALKLRRADGHVLTVGGVPKVVHDGQGGLGDVIVSPGFAMDRLVYLSWVERGDGGTGALVGRAELAGTPDEPALTGLQVIWRQQPKTSGSGHFGHRLAFSPDGQYLFISSGERQKFDPAQDLGTNLGKIVRLTPDGAPAAGNPWAGQGGVTAQLWTRGHRNPLGLAFDSSGNLWSTEMGPRGGDELNLIEPGRNYGWPKASNGSHYDGRDIPDHRAGDGFAAPAAFWNPSISPSSLMIYTGTAFPQWQGDAFIGALSGQALIRVDLDGTTARLADTWGLGQRIREVEQAPDGTIWLLEDAPSGRLLRLSPAS</sequence>
<evidence type="ECO:0000313" key="4">
    <source>
        <dbReference type="EMBL" id="PFG15519.1"/>
    </source>
</evidence>